<protein>
    <submittedName>
        <fullName evidence="1">Uncharacterized protein</fullName>
    </submittedName>
</protein>
<gene>
    <name evidence="1" type="ORF">OI25_7549</name>
</gene>
<reference evidence="1 2" key="1">
    <citation type="journal article" date="2015" name="Genome Announc.">
        <title>Complete genome sequences for 59 burkholderia isolates, both pathogenic and near neighbor.</title>
        <authorList>
            <person name="Johnson S.L."/>
            <person name="Bishop-Lilly K.A."/>
            <person name="Ladner J.T."/>
            <person name="Daligault H.E."/>
            <person name="Davenport K.W."/>
            <person name="Jaissle J."/>
            <person name="Frey K.G."/>
            <person name="Koroleva G.I."/>
            <person name="Bruce D.C."/>
            <person name="Coyne S.R."/>
            <person name="Broomall S.M."/>
            <person name="Li P.E."/>
            <person name="Teshima H."/>
            <person name="Gibbons H.S."/>
            <person name="Palacios G.F."/>
            <person name="Rosenzweig C.N."/>
            <person name="Redden C.L."/>
            <person name="Xu Y."/>
            <person name="Minogue T.D."/>
            <person name="Chain P.S."/>
        </authorList>
    </citation>
    <scope>NUCLEOTIDE SEQUENCE [LARGE SCALE GENOMIC DNA]</scope>
    <source>
        <strain evidence="1 2">ATCC BAA-463</strain>
    </source>
</reference>
<sequence length="95" mass="10881">MARFRRHRLPPSGMPRSLRYGAPIRTTLRVPDNLVTRQSQDLETTRQQGNADILSQVIRRRRGPDRSRQVRGDVEAVTAIKKGKEQFFSSIPLLA</sequence>
<organism evidence="1 2">
    <name type="scientific">Paraburkholderia fungorum</name>
    <dbReference type="NCBI Taxonomy" id="134537"/>
    <lineage>
        <taxon>Bacteria</taxon>
        <taxon>Pseudomonadati</taxon>
        <taxon>Pseudomonadota</taxon>
        <taxon>Betaproteobacteria</taxon>
        <taxon>Burkholderiales</taxon>
        <taxon>Burkholderiaceae</taxon>
        <taxon>Paraburkholderia</taxon>
    </lineage>
</organism>
<proteinExistence type="predicted"/>
<dbReference type="EMBL" id="CP010025">
    <property type="protein sequence ID" value="AJZ56921.1"/>
    <property type="molecule type" value="Genomic_DNA"/>
</dbReference>
<evidence type="ECO:0000313" key="1">
    <source>
        <dbReference type="EMBL" id="AJZ56921.1"/>
    </source>
</evidence>
<dbReference type="AlphaFoldDB" id="A0AAU8SSN3"/>
<name>A0AAU8SSN3_9BURK</name>
<evidence type="ECO:0000313" key="2">
    <source>
        <dbReference type="Proteomes" id="UP000032614"/>
    </source>
</evidence>
<accession>A0AAU8SSN3</accession>
<dbReference type="Proteomes" id="UP000032614">
    <property type="component" value="Chromosome 3"/>
</dbReference>
<dbReference type="KEGG" id="bfn:OI25_7549"/>